<dbReference type="GO" id="GO:0008763">
    <property type="term" value="F:UDP-N-acetylmuramate-L-alanine ligase activity"/>
    <property type="evidence" value="ECO:0007669"/>
    <property type="project" value="UniProtKB-EC"/>
</dbReference>
<protein>
    <submittedName>
        <fullName evidence="7">UDP-N-acetylmuramate--L-alanine ligase</fullName>
        <ecNumber evidence="7">6.3.2.8</ecNumber>
    </submittedName>
</protein>
<dbReference type="Pfam" id="PF02875">
    <property type="entry name" value="Mur_ligase_C"/>
    <property type="match status" value="1"/>
</dbReference>
<dbReference type="SUPFAM" id="SSF53623">
    <property type="entry name" value="MurD-like peptide ligases, catalytic domain"/>
    <property type="match status" value="1"/>
</dbReference>
<dbReference type="PANTHER" id="PTHR43445">
    <property type="entry name" value="UDP-N-ACETYLMURAMATE--L-ALANINE LIGASE-RELATED"/>
    <property type="match status" value="1"/>
</dbReference>
<organism evidence="7">
    <name type="scientific">bioreactor metagenome</name>
    <dbReference type="NCBI Taxonomy" id="1076179"/>
    <lineage>
        <taxon>unclassified sequences</taxon>
        <taxon>metagenomes</taxon>
        <taxon>ecological metagenomes</taxon>
    </lineage>
</organism>
<dbReference type="Gene3D" id="3.40.50.720">
    <property type="entry name" value="NAD(P)-binding Rossmann-like Domain"/>
    <property type="match status" value="1"/>
</dbReference>
<dbReference type="Gene3D" id="3.90.190.20">
    <property type="entry name" value="Mur ligase, C-terminal domain"/>
    <property type="match status" value="1"/>
</dbReference>
<dbReference type="Pfam" id="PF01225">
    <property type="entry name" value="Mur_ligase"/>
    <property type="match status" value="1"/>
</dbReference>
<feature type="domain" description="Mur ligase central" evidence="6">
    <location>
        <begin position="112"/>
        <end position="247"/>
    </location>
</feature>
<dbReference type="AlphaFoldDB" id="A0A644XMD9"/>
<keyword evidence="2" id="KW-0547">Nucleotide-binding</keyword>
<dbReference type="InterPro" id="IPR000713">
    <property type="entry name" value="Mur_ligase_N"/>
</dbReference>
<sequence>MDLHAQHCYLVGMKGTGMASLAVLLARMGCRVRGCDRDEVFFTDAILDQERLICDIGFSENLLESDTSLVIYSSAYPLDTPVLQAAKKRNLPLYSYPAFIAELTSLQDSYAVAGTHGKTTTCSVASHLLREASDSDFPFYAVYGSSQTGGQYFPYYGGECALFEACEYQDHFLGYDLRAVLVTSIEFDHPDYFRSLEDVKRSFEALIDRLKGGGIFIYCADDEGACGLSEYVATHRRDLTVLAYGFSAPPPFRIKQNGPDLYTLALLQDRPFVVRAKAKALVCDHIGALVLSLAMLLDRPKPRLYIQDQSLITDEILPTLAASLSRHLSSYTACTGRTEVLLQQDGVVYIDDYAHHPTEIRTSLEELHQRYPGHKVLVIFCPHTASRTLAFSHEFARALSRCDALIVQATYASARGDGPSGMDPAEVLACQASCISSYAKDDYTAMSLASLWLQERWLCITMGAGNNRSLCERIARQRRSLS</sequence>
<dbReference type="EMBL" id="VSSQ01002443">
    <property type="protein sequence ID" value="MPM15433.1"/>
    <property type="molecule type" value="Genomic_DNA"/>
</dbReference>
<comment type="caution">
    <text evidence="7">The sequence shown here is derived from an EMBL/GenBank/DDBJ whole genome shotgun (WGS) entry which is preliminary data.</text>
</comment>
<dbReference type="EC" id="6.3.2.8" evidence="7"/>
<gene>
    <name evidence="7" type="primary">murC_20</name>
    <name evidence="7" type="ORF">SDC9_61804</name>
</gene>
<evidence type="ECO:0000256" key="2">
    <source>
        <dbReference type="ARBA" id="ARBA00022741"/>
    </source>
</evidence>
<evidence type="ECO:0000259" key="5">
    <source>
        <dbReference type="Pfam" id="PF02875"/>
    </source>
</evidence>
<dbReference type="InterPro" id="IPR013221">
    <property type="entry name" value="Mur_ligase_cen"/>
</dbReference>
<proteinExistence type="predicted"/>
<dbReference type="Pfam" id="PF08245">
    <property type="entry name" value="Mur_ligase_M"/>
    <property type="match status" value="1"/>
</dbReference>
<dbReference type="InterPro" id="IPR004101">
    <property type="entry name" value="Mur_ligase_C"/>
</dbReference>
<keyword evidence="3" id="KW-0067">ATP-binding</keyword>
<dbReference type="InterPro" id="IPR036615">
    <property type="entry name" value="Mur_ligase_C_dom_sf"/>
</dbReference>
<dbReference type="GO" id="GO:0005524">
    <property type="term" value="F:ATP binding"/>
    <property type="evidence" value="ECO:0007669"/>
    <property type="project" value="UniProtKB-KW"/>
</dbReference>
<dbReference type="SUPFAM" id="SSF53244">
    <property type="entry name" value="MurD-like peptide ligases, peptide-binding domain"/>
    <property type="match status" value="1"/>
</dbReference>
<dbReference type="PANTHER" id="PTHR43445:SF3">
    <property type="entry name" value="UDP-N-ACETYLMURAMATE--L-ALANINE LIGASE"/>
    <property type="match status" value="1"/>
</dbReference>
<dbReference type="Gene3D" id="3.40.1190.10">
    <property type="entry name" value="Mur-like, catalytic domain"/>
    <property type="match status" value="1"/>
</dbReference>
<evidence type="ECO:0000256" key="1">
    <source>
        <dbReference type="ARBA" id="ARBA00022598"/>
    </source>
</evidence>
<evidence type="ECO:0000313" key="7">
    <source>
        <dbReference type="EMBL" id="MPM15433.1"/>
    </source>
</evidence>
<evidence type="ECO:0000259" key="4">
    <source>
        <dbReference type="Pfam" id="PF01225"/>
    </source>
</evidence>
<keyword evidence="1 7" id="KW-0436">Ligase</keyword>
<dbReference type="InterPro" id="IPR036565">
    <property type="entry name" value="Mur-like_cat_sf"/>
</dbReference>
<name>A0A644XMD9_9ZZZZ</name>
<accession>A0A644XMD9</accession>
<feature type="domain" description="Mur ligase C-terminal" evidence="5">
    <location>
        <begin position="336"/>
        <end position="465"/>
    </location>
</feature>
<evidence type="ECO:0000256" key="3">
    <source>
        <dbReference type="ARBA" id="ARBA00022840"/>
    </source>
</evidence>
<evidence type="ECO:0000259" key="6">
    <source>
        <dbReference type="Pfam" id="PF08245"/>
    </source>
</evidence>
<dbReference type="InterPro" id="IPR050061">
    <property type="entry name" value="MurCDEF_pg_biosynth"/>
</dbReference>
<dbReference type="SUPFAM" id="SSF51984">
    <property type="entry name" value="MurCD N-terminal domain"/>
    <property type="match status" value="1"/>
</dbReference>
<reference evidence="7" key="1">
    <citation type="submission" date="2019-08" db="EMBL/GenBank/DDBJ databases">
        <authorList>
            <person name="Kucharzyk K."/>
            <person name="Murdoch R.W."/>
            <person name="Higgins S."/>
            <person name="Loffler F."/>
        </authorList>
    </citation>
    <scope>NUCLEOTIDE SEQUENCE</scope>
</reference>
<feature type="domain" description="Mur ligase N-terminal catalytic" evidence="4">
    <location>
        <begin position="9"/>
        <end position="105"/>
    </location>
</feature>